<dbReference type="InterPro" id="IPR019430">
    <property type="entry name" value="7TM_GPCR_serpentine_rcpt_Srx"/>
</dbReference>
<feature type="transmembrane region" description="Helical" evidence="1">
    <location>
        <begin position="102"/>
        <end position="126"/>
    </location>
</feature>
<dbReference type="PANTHER" id="PTHR23017">
    <property type="entry name" value="SERPENTINE RECEPTOR, CLASS X"/>
    <property type="match status" value="1"/>
</dbReference>
<keyword evidence="1" id="KW-0812">Transmembrane</keyword>
<dbReference type="AlphaFoldDB" id="A0AA39I059"/>
<reference evidence="3" key="1">
    <citation type="submission" date="2023-06" db="EMBL/GenBank/DDBJ databases">
        <title>Genomic analysis of the entomopathogenic nematode Steinernema hermaphroditum.</title>
        <authorList>
            <person name="Schwarz E.M."/>
            <person name="Heppert J.K."/>
            <person name="Baniya A."/>
            <person name="Schwartz H.T."/>
            <person name="Tan C.-H."/>
            <person name="Antoshechkin I."/>
            <person name="Sternberg P.W."/>
            <person name="Goodrich-Blair H."/>
            <person name="Dillman A.R."/>
        </authorList>
    </citation>
    <scope>NUCLEOTIDE SEQUENCE</scope>
    <source>
        <strain evidence="3">PS9179</strain>
        <tissue evidence="3">Whole animal</tissue>
    </source>
</reference>
<evidence type="ECO:0000313" key="4">
    <source>
        <dbReference type="Proteomes" id="UP001175271"/>
    </source>
</evidence>
<dbReference type="Gene3D" id="1.20.1070.10">
    <property type="entry name" value="Rhodopsin 7-helix transmembrane proteins"/>
    <property type="match status" value="1"/>
</dbReference>
<sequence>MHNSLGDDLDVQWFEVLNSTVLESDNFSRVHPILTSIFVTSAGLSGFIVNAYILYRILFHNVFGRLFGWMWMAREAALLCSNFLDWGIYGPSLALFPLSTKAMLLLFHPALITRMQTAAADLLIASNRCLLIRKPLKFKTIFTPRRTASMVGISWTVPVIIVVGLHSIPRCPGIKIDGGALITFCVLLETFAAFLFLYVVLIATLIVDIVAIVKLYEMNKVRKHVLCNHLSPNNRRKQLNFCYMIILQILVVVPTTFLQLFYDSLLFDISDTLDGLIVICFNDDLRPWKSRRQKEMERISSGENIAKSVPIVVK</sequence>
<dbReference type="Pfam" id="PF10328">
    <property type="entry name" value="7TM_GPCR_Srx"/>
    <property type="match status" value="1"/>
</dbReference>
<name>A0AA39I059_9BILA</name>
<dbReference type="PANTHER" id="PTHR23017:SF3">
    <property type="entry name" value="G-PROTEIN COUPLED RECEPTORS FAMILY 1 PROFILE DOMAIN-CONTAINING PROTEIN"/>
    <property type="match status" value="1"/>
</dbReference>
<evidence type="ECO:0000256" key="1">
    <source>
        <dbReference type="SAM" id="Phobius"/>
    </source>
</evidence>
<keyword evidence="4" id="KW-1185">Reference proteome</keyword>
<gene>
    <name evidence="3" type="ORF">QR680_007170</name>
</gene>
<proteinExistence type="predicted"/>
<feature type="transmembrane region" description="Helical" evidence="1">
    <location>
        <begin position="33"/>
        <end position="55"/>
    </location>
</feature>
<feature type="transmembrane region" description="Helical" evidence="1">
    <location>
        <begin position="147"/>
        <end position="168"/>
    </location>
</feature>
<feature type="domain" description="7TM GPCR serpentine receptor class x (Srx)" evidence="2">
    <location>
        <begin position="43"/>
        <end position="282"/>
    </location>
</feature>
<feature type="transmembrane region" description="Helical" evidence="1">
    <location>
        <begin position="241"/>
        <end position="262"/>
    </location>
</feature>
<accession>A0AA39I059</accession>
<dbReference type="Proteomes" id="UP001175271">
    <property type="component" value="Unassembled WGS sequence"/>
</dbReference>
<feature type="transmembrane region" description="Helical" evidence="1">
    <location>
        <begin position="180"/>
        <end position="213"/>
    </location>
</feature>
<keyword evidence="1" id="KW-0472">Membrane</keyword>
<comment type="caution">
    <text evidence="3">The sequence shown here is derived from an EMBL/GenBank/DDBJ whole genome shotgun (WGS) entry which is preliminary data.</text>
</comment>
<feature type="transmembrane region" description="Helical" evidence="1">
    <location>
        <begin position="76"/>
        <end position="96"/>
    </location>
</feature>
<dbReference type="SUPFAM" id="SSF81321">
    <property type="entry name" value="Family A G protein-coupled receptor-like"/>
    <property type="match status" value="1"/>
</dbReference>
<dbReference type="EMBL" id="JAUCMV010000003">
    <property type="protein sequence ID" value="KAK0414148.1"/>
    <property type="molecule type" value="Genomic_DNA"/>
</dbReference>
<protein>
    <recommendedName>
        <fullName evidence="2">7TM GPCR serpentine receptor class x (Srx) domain-containing protein</fullName>
    </recommendedName>
</protein>
<evidence type="ECO:0000313" key="3">
    <source>
        <dbReference type="EMBL" id="KAK0414148.1"/>
    </source>
</evidence>
<organism evidence="3 4">
    <name type="scientific">Steinernema hermaphroditum</name>
    <dbReference type="NCBI Taxonomy" id="289476"/>
    <lineage>
        <taxon>Eukaryota</taxon>
        <taxon>Metazoa</taxon>
        <taxon>Ecdysozoa</taxon>
        <taxon>Nematoda</taxon>
        <taxon>Chromadorea</taxon>
        <taxon>Rhabditida</taxon>
        <taxon>Tylenchina</taxon>
        <taxon>Panagrolaimomorpha</taxon>
        <taxon>Strongyloidoidea</taxon>
        <taxon>Steinernematidae</taxon>
        <taxon>Steinernema</taxon>
    </lineage>
</organism>
<evidence type="ECO:0000259" key="2">
    <source>
        <dbReference type="Pfam" id="PF10328"/>
    </source>
</evidence>
<keyword evidence="1" id="KW-1133">Transmembrane helix</keyword>